<keyword evidence="3 5" id="KW-0378">Hydrolase</keyword>
<dbReference type="PROSITE" id="PS00136">
    <property type="entry name" value="SUBTILASE_ASP"/>
    <property type="match status" value="1"/>
</dbReference>
<dbReference type="SUPFAM" id="SSF52743">
    <property type="entry name" value="Subtilisin-like"/>
    <property type="match status" value="1"/>
</dbReference>
<feature type="active site" description="Charge relay system" evidence="5">
    <location>
        <position position="150"/>
    </location>
</feature>
<dbReference type="PROSITE" id="PS00137">
    <property type="entry name" value="SUBTILASE_HIS"/>
    <property type="match status" value="1"/>
</dbReference>
<evidence type="ECO:0000256" key="1">
    <source>
        <dbReference type="ARBA" id="ARBA00011073"/>
    </source>
</evidence>
<dbReference type="InterPro" id="IPR023828">
    <property type="entry name" value="Peptidase_S8_Ser-AS"/>
</dbReference>
<dbReference type="InterPro" id="IPR015500">
    <property type="entry name" value="Peptidase_S8_subtilisin-rel"/>
</dbReference>
<dbReference type="PANTHER" id="PTHR43806:SF11">
    <property type="entry name" value="CEREVISIN-RELATED"/>
    <property type="match status" value="1"/>
</dbReference>
<dbReference type="Gene3D" id="3.40.50.200">
    <property type="entry name" value="Peptidase S8/S53 domain"/>
    <property type="match status" value="1"/>
</dbReference>
<dbReference type="PROSITE" id="PS51892">
    <property type="entry name" value="SUBTILASE"/>
    <property type="match status" value="1"/>
</dbReference>
<organism evidence="8 9">
    <name type="scientific">Sinomonas cyclohexanicum</name>
    <name type="common">Corynebacterium cyclohexanicum</name>
    <dbReference type="NCBI Taxonomy" id="322009"/>
    <lineage>
        <taxon>Bacteria</taxon>
        <taxon>Bacillati</taxon>
        <taxon>Actinomycetota</taxon>
        <taxon>Actinomycetes</taxon>
        <taxon>Micrococcales</taxon>
        <taxon>Micrococcaceae</taxon>
        <taxon>Sinomonas</taxon>
    </lineage>
</organism>
<dbReference type="Pfam" id="PF00082">
    <property type="entry name" value="Peptidase_S8"/>
    <property type="match status" value="1"/>
</dbReference>
<dbReference type="EMBL" id="AP024525">
    <property type="protein sequence ID" value="BCT77336.1"/>
    <property type="molecule type" value="Genomic_DNA"/>
</dbReference>
<dbReference type="PANTHER" id="PTHR43806">
    <property type="entry name" value="PEPTIDASE S8"/>
    <property type="match status" value="1"/>
</dbReference>
<comment type="similarity">
    <text evidence="1 5 6">Belongs to the peptidase S8 family.</text>
</comment>
<evidence type="ECO:0000256" key="5">
    <source>
        <dbReference type="PROSITE-ProRule" id="PRU01240"/>
    </source>
</evidence>
<evidence type="ECO:0000313" key="8">
    <source>
        <dbReference type="EMBL" id="BCT77336.1"/>
    </source>
</evidence>
<dbReference type="InterPro" id="IPR023827">
    <property type="entry name" value="Peptidase_S8_Asp-AS"/>
</dbReference>
<dbReference type="PROSITE" id="PS00138">
    <property type="entry name" value="SUBTILASE_SER"/>
    <property type="match status" value="1"/>
</dbReference>
<reference evidence="8 9" key="1">
    <citation type="journal article" date="2021" name="J. Biosci. Bioeng.">
        <title>Identification and characterization of a chc gene cluster responsible for the aromatization pathway of cyclohexanecarboxylate degradation in Sinomonas cyclohexanicum ATCC 51369.</title>
        <authorList>
            <person name="Yamamoto T."/>
            <person name="Hasegawa Y."/>
            <person name="Lau P.C.K."/>
            <person name="Iwaki H."/>
        </authorList>
    </citation>
    <scope>NUCLEOTIDE SEQUENCE [LARGE SCALE GENOMIC DNA]</scope>
    <source>
        <strain evidence="8 9">ATCC 51369</strain>
    </source>
</reference>
<dbReference type="InterPro" id="IPR050131">
    <property type="entry name" value="Peptidase_S8_subtilisin-like"/>
</dbReference>
<accession>A0ABN6FKX0</accession>
<dbReference type="CDD" id="cd07480">
    <property type="entry name" value="Peptidases_S8_12"/>
    <property type="match status" value="1"/>
</dbReference>
<evidence type="ECO:0000259" key="7">
    <source>
        <dbReference type="Pfam" id="PF00082"/>
    </source>
</evidence>
<evidence type="ECO:0000256" key="6">
    <source>
        <dbReference type="RuleBase" id="RU003355"/>
    </source>
</evidence>
<feature type="active site" description="Charge relay system" evidence="5">
    <location>
        <position position="118"/>
    </location>
</feature>
<dbReference type="Proteomes" id="UP001319861">
    <property type="component" value="Chromosome"/>
</dbReference>
<keyword evidence="2 5" id="KW-0645">Protease</keyword>
<dbReference type="InterPro" id="IPR036852">
    <property type="entry name" value="Peptidase_S8/S53_dom_sf"/>
</dbReference>
<protein>
    <recommendedName>
        <fullName evidence="7">Peptidase S8/S53 domain-containing protein</fullName>
    </recommendedName>
</protein>
<feature type="active site" description="Charge relay system" evidence="5">
    <location>
        <position position="346"/>
    </location>
</feature>
<feature type="domain" description="Peptidase S8/S53" evidence="7">
    <location>
        <begin position="109"/>
        <end position="385"/>
    </location>
</feature>
<dbReference type="PRINTS" id="PR00723">
    <property type="entry name" value="SUBTILISIN"/>
</dbReference>
<evidence type="ECO:0000256" key="3">
    <source>
        <dbReference type="ARBA" id="ARBA00022801"/>
    </source>
</evidence>
<keyword evidence="4 5" id="KW-0720">Serine protease</keyword>
<dbReference type="RefSeq" id="WP_229230048.1">
    <property type="nucleotide sequence ID" value="NZ_AP024525.1"/>
</dbReference>
<dbReference type="InterPro" id="IPR000209">
    <property type="entry name" value="Peptidase_S8/S53_dom"/>
</dbReference>
<evidence type="ECO:0000313" key="9">
    <source>
        <dbReference type="Proteomes" id="UP001319861"/>
    </source>
</evidence>
<evidence type="ECO:0000256" key="4">
    <source>
        <dbReference type="ARBA" id="ARBA00022825"/>
    </source>
</evidence>
<keyword evidence="9" id="KW-1185">Reference proteome</keyword>
<dbReference type="InterPro" id="IPR022398">
    <property type="entry name" value="Peptidase_S8_His-AS"/>
</dbReference>
<name>A0ABN6FKX0_SINCY</name>
<sequence length="406" mass="40423">MNTKIRAPRLVVLRAPALHATRDPFDGPRARGLGPAVEAAEAAASATIEIEDRATPQTVGALHSDPTVLGYAPVMPVKLIEPFDAPDAAAAPTAWGVAAVGADTSPFTGAGVTVAVLDTGIDADHPAFTGVQLVTQDFTGAGSAEDDHGHGTHCAGTILGRDLAGERIGVARGVTRALIGKVLGGPSGGGSDTLATAMMWAADNGANVISMSLGIDFPGWVQELVTTNGLPIPAATSIALEDYRANIRLFEQVANLLNARAAVAQTTLVVAAAGNESERGGSPAYTINVSPPAAAYGVLSVAALGQGADGLAVAPFSNTLATVAGPGVGIKSAWLNGGTKTISGTSMATPHVAGVTALWAEKLLAQGPLSPVLLQSKLVASATTDGLAAGSTPVDVGAGIVRAPQA</sequence>
<evidence type="ECO:0000256" key="2">
    <source>
        <dbReference type="ARBA" id="ARBA00022670"/>
    </source>
</evidence>
<gene>
    <name evidence="8" type="ORF">SCMU_31780</name>
</gene>
<proteinExistence type="inferred from homology"/>